<proteinExistence type="predicted"/>
<dbReference type="Pfam" id="PF07433">
    <property type="entry name" value="DUF1513"/>
    <property type="match status" value="1"/>
</dbReference>
<keyword evidence="1" id="KW-1133">Transmembrane helix</keyword>
<reference evidence="2 3" key="1">
    <citation type="submission" date="2018-08" db="EMBL/GenBank/DDBJ databases">
        <title>Recombination of ecologically and evolutionarily significant loci maintains genetic cohesion in the Pseudomonas syringae species complex.</title>
        <authorList>
            <person name="Dillon M."/>
            <person name="Thakur S."/>
            <person name="Almeida R.N.D."/>
            <person name="Weir B.S."/>
            <person name="Guttman D.S."/>
        </authorList>
    </citation>
    <scope>NUCLEOTIDE SEQUENCE [LARGE SCALE GENOMIC DNA]</scope>
    <source>
        <strain evidence="2 3">ICMP 8636</strain>
    </source>
</reference>
<keyword evidence="1" id="KW-0812">Transmembrane</keyword>
<dbReference type="EMBL" id="RBOA01000239">
    <property type="protein sequence ID" value="RML99983.1"/>
    <property type="molecule type" value="Genomic_DNA"/>
</dbReference>
<evidence type="ECO:0000313" key="2">
    <source>
        <dbReference type="EMBL" id="RML99983.1"/>
    </source>
</evidence>
<sequence length="461" mass="50765">MSTTRACAACCPPSRNRWLTKSMRPTLPAANYCRNSSRRSPTCWPPKQDVSNSMRSTTASMRCTACTKASWPRHWAYSWASTPTTAIDQEVHVMLRRQAMALGSLLLSAFTLGGWTLFRQKDAPPLLLSARDDGEGKHYAVGFHLDGTQVFATQVGQRCHDIINHPDLPIAVFIARRPGTESYLIDLRDGRLLQTIASQPNRHFYGHAVIHRDGEWLYATENDTLDPGRGLLGVYRFVDQRLVHSAEIPTHGIGPHQVSWMPDGETLVVANGGIRTEAESRVEMNLNAMQPSLVIMQRDGTLLSKETLSQQMNSVRHMGIASDGTIVAGQQFMGDSHEVAELLAIKRPGQPFQAFPVAEEQLRAMAHYTASVAVHSDLRLVALTAPRGNRFFIWDLDSGALKLDAPLPDCAGVGAVADGFVLTSGQGRCRFYDCRKAQLLAKPLDLPAGLWDNHLHLAQAG</sequence>
<evidence type="ECO:0008006" key="4">
    <source>
        <dbReference type="Google" id="ProtNLM"/>
    </source>
</evidence>
<name>A0A3M3AHN7_PSEA0</name>
<protein>
    <recommendedName>
        <fullName evidence="4">Lipoprotein</fullName>
    </recommendedName>
</protein>
<gene>
    <name evidence="2" type="ORF">ALQ86_05117</name>
</gene>
<comment type="caution">
    <text evidence="2">The sequence shown here is derived from an EMBL/GenBank/DDBJ whole genome shotgun (WGS) entry which is preliminary data.</text>
</comment>
<dbReference type="InterPro" id="IPR015943">
    <property type="entry name" value="WD40/YVTN_repeat-like_dom_sf"/>
</dbReference>
<dbReference type="AlphaFoldDB" id="A0A3M3AHN7"/>
<dbReference type="Gene3D" id="2.130.10.10">
    <property type="entry name" value="YVTN repeat-like/Quinoprotein amine dehydrogenase"/>
    <property type="match status" value="1"/>
</dbReference>
<evidence type="ECO:0000313" key="3">
    <source>
        <dbReference type="Proteomes" id="UP000272627"/>
    </source>
</evidence>
<organism evidence="2 3">
    <name type="scientific">Pseudomonas amygdali pv. eriobotryae</name>
    <dbReference type="NCBI Taxonomy" id="129137"/>
    <lineage>
        <taxon>Bacteria</taxon>
        <taxon>Pseudomonadati</taxon>
        <taxon>Pseudomonadota</taxon>
        <taxon>Gammaproteobacteria</taxon>
        <taxon>Pseudomonadales</taxon>
        <taxon>Pseudomonadaceae</taxon>
        <taxon>Pseudomonas</taxon>
        <taxon>Pseudomonas amygdali</taxon>
    </lineage>
</organism>
<accession>A0A3M3AHN7</accession>
<dbReference type="InterPro" id="IPR008311">
    <property type="entry name" value="UCP028101"/>
</dbReference>
<feature type="transmembrane region" description="Helical" evidence="1">
    <location>
        <begin position="99"/>
        <end position="118"/>
    </location>
</feature>
<keyword evidence="1" id="KW-0472">Membrane</keyword>
<dbReference type="Proteomes" id="UP000272627">
    <property type="component" value="Unassembled WGS sequence"/>
</dbReference>
<dbReference type="InterPro" id="IPR011044">
    <property type="entry name" value="Quino_amine_DH_bsu"/>
</dbReference>
<dbReference type="SUPFAM" id="SSF50969">
    <property type="entry name" value="YVTN repeat-like/Quinoprotein amine dehydrogenase"/>
    <property type="match status" value="1"/>
</dbReference>
<evidence type="ECO:0000256" key="1">
    <source>
        <dbReference type="SAM" id="Phobius"/>
    </source>
</evidence>